<organism evidence="3">
    <name type="scientific">Rhipicephalus microplus</name>
    <name type="common">Cattle tick</name>
    <name type="synonym">Boophilus microplus</name>
    <dbReference type="NCBI Taxonomy" id="6941"/>
    <lineage>
        <taxon>Eukaryota</taxon>
        <taxon>Metazoa</taxon>
        <taxon>Ecdysozoa</taxon>
        <taxon>Arthropoda</taxon>
        <taxon>Chelicerata</taxon>
        <taxon>Arachnida</taxon>
        <taxon>Acari</taxon>
        <taxon>Parasitiformes</taxon>
        <taxon>Ixodida</taxon>
        <taxon>Ixodoidea</taxon>
        <taxon>Ixodidae</taxon>
        <taxon>Rhipicephalinae</taxon>
        <taxon>Rhipicephalus</taxon>
        <taxon>Boophilus</taxon>
    </lineage>
</organism>
<name>A0A6G4ZZ76_RHIMP</name>
<accession>A0A6G4ZZ76</accession>
<dbReference type="PANTHER" id="PTHR10677">
    <property type="entry name" value="UBIQUILIN"/>
    <property type="match status" value="1"/>
</dbReference>
<dbReference type="InterPro" id="IPR015940">
    <property type="entry name" value="UBA"/>
</dbReference>
<dbReference type="OrthoDB" id="9450922at2759"/>
<evidence type="ECO:0000256" key="1">
    <source>
        <dbReference type="SAM" id="MobiDB-lite"/>
    </source>
</evidence>
<dbReference type="VEuPathDB" id="VectorBase:LOC119173885"/>
<dbReference type="GO" id="GO:0031593">
    <property type="term" value="F:polyubiquitin modification-dependent protein binding"/>
    <property type="evidence" value="ECO:0007669"/>
    <property type="project" value="TreeGrafter"/>
</dbReference>
<dbReference type="Pfam" id="PF00627">
    <property type="entry name" value="UBA"/>
    <property type="match status" value="1"/>
</dbReference>
<reference evidence="3" key="1">
    <citation type="submission" date="2020-03" db="EMBL/GenBank/DDBJ databases">
        <title>A transcriptome and proteome of the tick Rhipicephalus microplus shaped by the genetic composition of its hosts and developmental stage.</title>
        <authorList>
            <person name="Garcia G.R."/>
            <person name="Ribeiro J.M.C."/>
            <person name="Maruyama S.R."/>
            <person name="Gardinasse L.G."/>
            <person name="Nelson K."/>
            <person name="Ferreira B.R."/>
            <person name="Andrade T.G."/>
            <person name="Santos I.K.F.M."/>
        </authorList>
    </citation>
    <scope>NUCLEOTIDE SEQUENCE</scope>
    <source>
        <strain evidence="3">NSGR</strain>
        <tissue evidence="3">Salivary glands</tissue>
    </source>
</reference>
<dbReference type="GO" id="GO:0005829">
    <property type="term" value="C:cytosol"/>
    <property type="evidence" value="ECO:0007669"/>
    <property type="project" value="TreeGrafter"/>
</dbReference>
<feature type="compositionally biased region" description="Low complexity" evidence="1">
    <location>
        <begin position="40"/>
        <end position="91"/>
    </location>
</feature>
<dbReference type="SUPFAM" id="SSF46934">
    <property type="entry name" value="UBA-like"/>
    <property type="match status" value="1"/>
</dbReference>
<dbReference type="AlphaFoldDB" id="A0A6G4ZZ76"/>
<dbReference type="InterPro" id="IPR015496">
    <property type="entry name" value="Ubiquilin"/>
</dbReference>
<evidence type="ECO:0000259" key="2">
    <source>
        <dbReference type="PROSITE" id="PS50030"/>
    </source>
</evidence>
<dbReference type="GO" id="GO:0006511">
    <property type="term" value="P:ubiquitin-dependent protein catabolic process"/>
    <property type="evidence" value="ECO:0007669"/>
    <property type="project" value="TreeGrafter"/>
</dbReference>
<feature type="domain" description="UBA" evidence="2">
    <location>
        <begin position="119"/>
        <end position="163"/>
    </location>
</feature>
<dbReference type="Gene3D" id="1.10.8.10">
    <property type="entry name" value="DNA helicase RuvA subunit, C-terminal domain"/>
    <property type="match status" value="1"/>
</dbReference>
<dbReference type="SMART" id="SM00165">
    <property type="entry name" value="UBA"/>
    <property type="match status" value="1"/>
</dbReference>
<dbReference type="CDD" id="cd14399">
    <property type="entry name" value="UBA_PLICs"/>
    <property type="match status" value="1"/>
</dbReference>
<sequence>MMQIQQGMEQLHRVAPSMFPAGAAAGLGPGLGAGLGAAVPGTTTSASSTTTTGATTTGQTAAGTNTTSTTTSTTGTATTTTTTNSTTSGTAPQGLDPLSQLMARMITTMATQQAGNNQPPEERYRSQLEQLVSMGFVNREANLQALIATFGDVNAAVERLLQSQ</sequence>
<dbReference type="PROSITE" id="PS50030">
    <property type="entry name" value="UBA"/>
    <property type="match status" value="1"/>
</dbReference>
<dbReference type="EMBL" id="GIKN01001365">
    <property type="protein sequence ID" value="NIE43638.1"/>
    <property type="molecule type" value="Transcribed_RNA"/>
</dbReference>
<proteinExistence type="predicted"/>
<dbReference type="InterPro" id="IPR009060">
    <property type="entry name" value="UBA-like_sf"/>
</dbReference>
<dbReference type="PANTHER" id="PTHR10677:SF3">
    <property type="entry name" value="FI07626P-RELATED"/>
    <property type="match status" value="1"/>
</dbReference>
<protein>
    <recommendedName>
        <fullName evidence="2">UBA domain-containing protein</fullName>
    </recommendedName>
</protein>
<dbReference type="FunFam" id="1.10.8.10:FF:000077">
    <property type="entry name" value="Ubiquilin like"/>
    <property type="match status" value="1"/>
</dbReference>
<evidence type="ECO:0000313" key="3">
    <source>
        <dbReference type="EMBL" id="NIE43638.1"/>
    </source>
</evidence>
<feature type="region of interest" description="Disordered" evidence="1">
    <location>
        <begin position="40"/>
        <end position="93"/>
    </location>
</feature>